<evidence type="ECO:0000256" key="6">
    <source>
        <dbReference type="PIRSR" id="PIRSR000524-50"/>
    </source>
</evidence>
<sequence>MINFTVGPVMASEEILSVGAEQVPYFRTSEFSEIMLENEKYILKYSKAGRNARAVFMTCSSTGSMEAVVMNCFTKEDKLLVINGGSFGERFVRLCEIHEIPYVQIELEHGKKLSKEKLYEYDGQGFTGLLVNVDETSTGVLYDTEMLGAFCEKNHLFFVCDCVSSFLADPFDMDKVKADIMITGSQKVLACPPGISIIVLSEKAVERVNDLKTKSMYFNLQDMLKNQERGQTPFTPAVGILLQIHARLKEIERLGGVEKEVERVALQAEDFREKVKNLPFEFVSESPANAVTPLHPIVGNAYEIVLRLKEEYGIWICPNGGDMKEKIFRVGHIGALSHKDNSILVKAFQDLQNRGLL</sequence>
<dbReference type="Gene3D" id="3.90.1150.10">
    <property type="entry name" value="Aspartate Aminotransferase, domain 1"/>
    <property type="match status" value="1"/>
</dbReference>
<keyword evidence="3" id="KW-0808">Transferase</keyword>
<dbReference type="AlphaFoldDB" id="G9WMN8"/>
<evidence type="ECO:0000259" key="7">
    <source>
        <dbReference type="Pfam" id="PF00266"/>
    </source>
</evidence>
<dbReference type="PATRIC" id="fig|796943.3.peg.1018"/>
<accession>G9WMN8</accession>
<evidence type="ECO:0000256" key="4">
    <source>
        <dbReference type="ARBA" id="ARBA00022898"/>
    </source>
</evidence>
<dbReference type="EMBL" id="AFZC02000003">
    <property type="protein sequence ID" value="EHL11791.1"/>
    <property type="molecule type" value="Genomic_DNA"/>
</dbReference>
<dbReference type="PANTHER" id="PTHR42778">
    <property type="entry name" value="2-AMINOETHYLPHOSPHONATE--PYRUVATE TRANSAMINASE"/>
    <property type="match status" value="1"/>
</dbReference>
<reference evidence="8" key="1">
    <citation type="submission" date="2011-08" db="EMBL/GenBank/DDBJ databases">
        <authorList>
            <consortium name="The Broad Institute Genome Sequencing Platform"/>
            <person name="Earl A."/>
            <person name="Ward D."/>
            <person name="Feldgarden M."/>
            <person name="Gevers D."/>
            <person name="Sizova M."/>
            <person name="Hazen A."/>
            <person name="Epstein S."/>
            <person name="Young S.K."/>
            <person name="Zeng Q."/>
            <person name="Gargeya S."/>
            <person name="Fitzgerald M."/>
            <person name="Haas B."/>
            <person name="Abouelleil A."/>
            <person name="Alvarado L."/>
            <person name="Arachchi H.M."/>
            <person name="Berlin A."/>
            <person name="Brown A."/>
            <person name="Chapman S.B."/>
            <person name="Chen Z."/>
            <person name="Dunbar C."/>
            <person name="Freedman E."/>
            <person name="Gearin G."/>
            <person name="Gellesch M."/>
            <person name="Goldberg J."/>
            <person name="Griggs A."/>
            <person name="Gujja S."/>
            <person name="Heiman D."/>
            <person name="Howarth C."/>
            <person name="Larson L."/>
            <person name="Lui A."/>
            <person name="MacDonald P.J.P."/>
            <person name="Montmayeur A."/>
            <person name="Murphy C."/>
            <person name="Neiman D."/>
            <person name="Pearson M."/>
            <person name="Priest M."/>
            <person name="Roberts A."/>
            <person name="Saif S."/>
            <person name="Shea T."/>
            <person name="Shenoy N."/>
            <person name="Sisk P."/>
            <person name="Stolte C."/>
            <person name="Sykes S."/>
            <person name="Wortman J."/>
            <person name="Nusbaum C."/>
            <person name="Birren B."/>
        </authorList>
    </citation>
    <scope>NUCLEOTIDE SEQUENCE</scope>
    <source>
        <strain evidence="8">ACB1</strain>
    </source>
</reference>
<dbReference type="Proteomes" id="UP000018461">
    <property type="component" value="Unassembled WGS sequence"/>
</dbReference>
<feature type="binding site" evidence="5">
    <location>
        <position position="329"/>
    </location>
    <ligand>
        <name>substrate</name>
    </ligand>
</feature>
<dbReference type="InterPro" id="IPR000192">
    <property type="entry name" value="Aminotrans_V_dom"/>
</dbReference>
<feature type="domain" description="Aminotransferase class V" evidence="7">
    <location>
        <begin position="28"/>
        <end position="222"/>
    </location>
</feature>
<dbReference type="Gene3D" id="3.40.640.10">
    <property type="entry name" value="Type I PLP-dependent aspartate aminotransferase-like (Major domain)"/>
    <property type="match status" value="1"/>
</dbReference>
<name>G9WMN8_9FIRM</name>
<evidence type="ECO:0000256" key="3">
    <source>
        <dbReference type="ARBA" id="ARBA00022679"/>
    </source>
</evidence>
<dbReference type="SUPFAM" id="SSF53383">
    <property type="entry name" value="PLP-dependent transferases"/>
    <property type="match status" value="1"/>
</dbReference>
<gene>
    <name evidence="8" type="ORF">HMPREF9625_00621</name>
</gene>
<dbReference type="HOGENOM" id="CLU_027686_1_1_9"/>
<comment type="caution">
    <text evidence="8">The sequence shown here is derived from an EMBL/GenBank/DDBJ whole genome shotgun (WGS) entry which is preliminary data.</text>
</comment>
<dbReference type="PIRSF" id="PIRSF000524">
    <property type="entry name" value="SPT"/>
    <property type="match status" value="1"/>
</dbReference>
<dbReference type="InterPro" id="IPR015421">
    <property type="entry name" value="PyrdxlP-dep_Trfase_major"/>
</dbReference>
<evidence type="ECO:0000256" key="5">
    <source>
        <dbReference type="PIRSR" id="PIRSR000524-1"/>
    </source>
</evidence>
<evidence type="ECO:0000313" key="8">
    <source>
        <dbReference type="EMBL" id="EHL11791.1"/>
    </source>
</evidence>
<dbReference type="PANTHER" id="PTHR42778:SF1">
    <property type="entry name" value="2-AMINOETHYLPHOSPHONATE--PYRUVATE TRANSAMINASE"/>
    <property type="match status" value="1"/>
</dbReference>
<dbReference type="RefSeq" id="WP_009534482.1">
    <property type="nucleotide sequence ID" value="NZ_KE148312.1"/>
</dbReference>
<evidence type="ECO:0000256" key="1">
    <source>
        <dbReference type="ARBA" id="ARBA00001933"/>
    </source>
</evidence>
<keyword evidence="2" id="KW-0032">Aminotransferase</keyword>
<evidence type="ECO:0000313" key="9">
    <source>
        <dbReference type="Proteomes" id="UP000018461"/>
    </source>
</evidence>
<dbReference type="STRING" id="796943.HMPREF9625_00621"/>
<feature type="modified residue" description="N6-(pyridoxal phosphate)lysine" evidence="6">
    <location>
        <position position="187"/>
    </location>
</feature>
<reference evidence="8" key="2">
    <citation type="submission" date="2013-03" db="EMBL/GenBank/DDBJ databases">
        <title>The Genome Sequence of Oribacterium sp. ACB1.</title>
        <authorList>
            <consortium name="The Broad Institute Genomics Platform"/>
            <consortium name="The Broad Institute Genome Sequencing Center for Infectious Disease"/>
            <person name="Earl A."/>
            <person name="Ward D."/>
            <person name="Feldgarden M."/>
            <person name="Gevers D."/>
            <person name="Sizova M."/>
            <person name="Hazen A."/>
            <person name="Epstein S."/>
            <person name="Walker B."/>
            <person name="Young S."/>
            <person name="Zeng Q."/>
            <person name="Gargeya S."/>
            <person name="Fitzgerald M."/>
            <person name="Haas B."/>
            <person name="Abouelleil A."/>
            <person name="Allen A.W."/>
            <person name="Alvarado L."/>
            <person name="Arachchi H.M."/>
            <person name="Berlin A.M."/>
            <person name="Chapman S.B."/>
            <person name="Gainer-Dewar J."/>
            <person name="Goldberg J."/>
            <person name="Griggs A."/>
            <person name="Gujja S."/>
            <person name="Hansen M."/>
            <person name="Howarth C."/>
            <person name="Imamovic A."/>
            <person name="Ireland A."/>
            <person name="Larimer J."/>
            <person name="McCowan C."/>
            <person name="Murphy C."/>
            <person name="Pearson M."/>
            <person name="Poon T.W."/>
            <person name="Priest M."/>
            <person name="Roberts A."/>
            <person name="Saif S."/>
            <person name="Shea T."/>
            <person name="Sisk P."/>
            <person name="Sykes S."/>
            <person name="Wortman J."/>
            <person name="Nusbaum C."/>
            <person name="Birren B."/>
        </authorList>
    </citation>
    <scope>NUCLEOTIDE SEQUENCE [LARGE SCALE GENOMIC DNA]</scope>
    <source>
        <strain evidence="8">ACB1</strain>
    </source>
</reference>
<comment type="cofactor">
    <cofactor evidence="1 6">
        <name>pyridoxal 5'-phosphate</name>
        <dbReference type="ChEBI" id="CHEBI:597326"/>
    </cofactor>
</comment>
<dbReference type="Pfam" id="PF00266">
    <property type="entry name" value="Aminotran_5"/>
    <property type="match status" value="1"/>
</dbReference>
<dbReference type="InterPro" id="IPR015424">
    <property type="entry name" value="PyrdxlP-dep_Trfase"/>
</dbReference>
<evidence type="ECO:0000256" key="2">
    <source>
        <dbReference type="ARBA" id="ARBA00022576"/>
    </source>
</evidence>
<dbReference type="InterPro" id="IPR024169">
    <property type="entry name" value="SP_NH2Trfase/AEP_transaminase"/>
</dbReference>
<protein>
    <recommendedName>
        <fullName evidence="7">Aminotransferase class V domain-containing protein</fullName>
    </recommendedName>
</protein>
<keyword evidence="9" id="KW-1185">Reference proteome</keyword>
<dbReference type="GO" id="GO:0008483">
    <property type="term" value="F:transaminase activity"/>
    <property type="evidence" value="ECO:0007669"/>
    <property type="project" value="UniProtKB-KW"/>
</dbReference>
<organism evidence="8 9">
    <name type="scientific">Oribacterium parvum ACB1</name>
    <dbReference type="NCBI Taxonomy" id="796943"/>
    <lineage>
        <taxon>Bacteria</taxon>
        <taxon>Bacillati</taxon>
        <taxon>Bacillota</taxon>
        <taxon>Clostridia</taxon>
        <taxon>Lachnospirales</taxon>
        <taxon>Lachnospiraceae</taxon>
        <taxon>Oribacterium</taxon>
    </lineage>
</organism>
<keyword evidence="4 6" id="KW-0663">Pyridoxal phosphate</keyword>
<proteinExistence type="predicted"/>
<dbReference type="InterPro" id="IPR015422">
    <property type="entry name" value="PyrdxlP-dep_Trfase_small"/>
</dbReference>